<comment type="caution">
    <text evidence="1">The sequence shown here is derived from an EMBL/GenBank/DDBJ whole genome shotgun (WGS) entry which is preliminary data.</text>
</comment>
<feature type="non-terminal residue" evidence="1">
    <location>
        <position position="1"/>
    </location>
</feature>
<sequence length="141" mass="14255">AVMSQSRASVSLLSEASVASVASVSSISQAALTTSSTPPEIKPINNGPSKTQAIVGGTIGGGPSPYTGHPGVTPALVYDEPTRPSIAHQSGFGGNMPLYPSNVASFYEPTSPHTKVVSEESAIKGEDGKCVEGSIDARAVE</sequence>
<name>A0ACA9NY69_9GLOM</name>
<reference evidence="1" key="1">
    <citation type="submission" date="2021-06" db="EMBL/GenBank/DDBJ databases">
        <authorList>
            <person name="Kallberg Y."/>
            <person name="Tangrot J."/>
            <person name="Rosling A."/>
        </authorList>
    </citation>
    <scope>NUCLEOTIDE SEQUENCE</scope>
    <source>
        <strain evidence="1">CL356</strain>
    </source>
</reference>
<keyword evidence="2" id="KW-1185">Reference proteome</keyword>
<dbReference type="EMBL" id="CAJVPT010026774">
    <property type="protein sequence ID" value="CAG8680798.1"/>
    <property type="molecule type" value="Genomic_DNA"/>
</dbReference>
<evidence type="ECO:0000313" key="2">
    <source>
        <dbReference type="Proteomes" id="UP000789525"/>
    </source>
</evidence>
<proteinExistence type="predicted"/>
<gene>
    <name evidence="1" type="ORF">ACOLOM_LOCUS9328</name>
</gene>
<dbReference type="Proteomes" id="UP000789525">
    <property type="component" value="Unassembled WGS sequence"/>
</dbReference>
<protein>
    <submittedName>
        <fullName evidence="1">5652_t:CDS:1</fullName>
    </submittedName>
</protein>
<organism evidence="1 2">
    <name type="scientific">Acaulospora colombiana</name>
    <dbReference type="NCBI Taxonomy" id="27376"/>
    <lineage>
        <taxon>Eukaryota</taxon>
        <taxon>Fungi</taxon>
        <taxon>Fungi incertae sedis</taxon>
        <taxon>Mucoromycota</taxon>
        <taxon>Glomeromycotina</taxon>
        <taxon>Glomeromycetes</taxon>
        <taxon>Diversisporales</taxon>
        <taxon>Acaulosporaceae</taxon>
        <taxon>Acaulospora</taxon>
    </lineage>
</organism>
<evidence type="ECO:0000313" key="1">
    <source>
        <dbReference type="EMBL" id="CAG8680798.1"/>
    </source>
</evidence>
<accession>A0ACA9NY69</accession>